<keyword evidence="3" id="KW-1185">Reference proteome</keyword>
<feature type="transmembrane region" description="Helical" evidence="1">
    <location>
        <begin position="477"/>
        <end position="498"/>
    </location>
</feature>
<evidence type="ECO:0000256" key="1">
    <source>
        <dbReference type="SAM" id="Phobius"/>
    </source>
</evidence>
<keyword evidence="1" id="KW-0472">Membrane</keyword>
<evidence type="ECO:0000313" key="2">
    <source>
        <dbReference type="EMBL" id="GFO29240.1"/>
    </source>
</evidence>
<accession>A0AAV4CC43</accession>
<organism evidence="2 3">
    <name type="scientific">Plakobranchus ocellatus</name>
    <dbReference type="NCBI Taxonomy" id="259542"/>
    <lineage>
        <taxon>Eukaryota</taxon>
        <taxon>Metazoa</taxon>
        <taxon>Spiralia</taxon>
        <taxon>Lophotrochozoa</taxon>
        <taxon>Mollusca</taxon>
        <taxon>Gastropoda</taxon>
        <taxon>Heterobranchia</taxon>
        <taxon>Euthyneura</taxon>
        <taxon>Panpulmonata</taxon>
        <taxon>Sacoglossa</taxon>
        <taxon>Placobranchoidea</taxon>
        <taxon>Plakobranchidae</taxon>
        <taxon>Plakobranchus</taxon>
    </lineage>
</organism>
<dbReference type="EMBL" id="BLXT01006136">
    <property type="protein sequence ID" value="GFO29240.1"/>
    <property type="molecule type" value="Genomic_DNA"/>
</dbReference>
<comment type="caution">
    <text evidence="2">The sequence shown here is derived from an EMBL/GenBank/DDBJ whole genome shotgun (WGS) entry which is preliminary data.</text>
</comment>
<dbReference type="AlphaFoldDB" id="A0AAV4CC43"/>
<protein>
    <recommendedName>
        <fullName evidence="4">Ig-like domain-containing protein</fullName>
    </recommendedName>
</protein>
<sequence length="539" mass="61089">MEEARIVCYPGDGTTDYLTNLVKRKTQNATYTKPLTISYLSETPTLKVQYKRPSKVLVAGETLIATCEAVVETGQTIVWELITTSKKYTWKAGQSQQLPTWVKITVKTDQYQYYNYSGPQMHSTLQIVVYRRMENARLDCYSYEGLTHYFHPTTSKNVVTLVSEQPFLFSYADRKPIIWVNGNTAVDSLAIYDGTVFMTNCTASVGKKKQMTMGVVYRGGARVWFATYQYDNQTGDFKKSDYGNSKDGFAAGEVPKSHMFDVPRLVLRLAKYILHPIYGHLIMGVLEIKVSPPLEGCIIMCYPDTLSTNDVLNLTADQDSRGTWTVPLAFNFAVSVPDLEVKYAGVQGMFVEANCSADVGSKGALQWKLLISNWLSYCWAVDTHGSIKGTLPPFIIQDNKTKGQISYTYNNRTGPHLISYITFKRPKEWKVSQLICAVDNPLRFYVVRPQDKPKLAKFEMCKEDLILSYVPVPDKEAVMTLSFILAFYILVAWAIFLIPKEGEEYYYDEWAYEYGIDGVGEAHMERGSFFSGQSNFSKN</sequence>
<keyword evidence="1" id="KW-1133">Transmembrane helix</keyword>
<evidence type="ECO:0000313" key="3">
    <source>
        <dbReference type="Proteomes" id="UP000735302"/>
    </source>
</evidence>
<evidence type="ECO:0008006" key="4">
    <source>
        <dbReference type="Google" id="ProtNLM"/>
    </source>
</evidence>
<keyword evidence="1" id="KW-0812">Transmembrane</keyword>
<reference evidence="2 3" key="1">
    <citation type="journal article" date="2021" name="Elife">
        <title>Chloroplast acquisition without the gene transfer in kleptoplastic sea slugs, Plakobranchus ocellatus.</title>
        <authorList>
            <person name="Maeda T."/>
            <person name="Takahashi S."/>
            <person name="Yoshida T."/>
            <person name="Shimamura S."/>
            <person name="Takaki Y."/>
            <person name="Nagai Y."/>
            <person name="Toyoda A."/>
            <person name="Suzuki Y."/>
            <person name="Arimoto A."/>
            <person name="Ishii H."/>
            <person name="Satoh N."/>
            <person name="Nishiyama T."/>
            <person name="Hasebe M."/>
            <person name="Maruyama T."/>
            <person name="Minagawa J."/>
            <person name="Obokata J."/>
            <person name="Shigenobu S."/>
        </authorList>
    </citation>
    <scope>NUCLEOTIDE SEQUENCE [LARGE SCALE GENOMIC DNA]</scope>
</reference>
<gene>
    <name evidence="2" type="ORF">PoB_005574500</name>
</gene>
<dbReference type="Proteomes" id="UP000735302">
    <property type="component" value="Unassembled WGS sequence"/>
</dbReference>
<name>A0AAV4CC43_9GAST</name>
<proteinExistence type="predicted"/>